<dbReference type="PANTHER" id="PTHR33112">
    <property type="entry name" value="DOMAIN PROTEIN, PUTATIVE-RELATED"/>
    <property type="match status" value="1"/>
</dbReference>
<dbReference type="STRING" id="2656787.A0A370TNI0"/>
<evidence type="ECO:0000313" key="3">
    <source>
        <dbReference type="Proteomes" id="UP000254866"/>
    </source>
</evidence>
<dbReference type="Pfam" id="PF06985">
    <property type="entry name" value="HET"/>
    <property type="match status" value="1"/>
</dbReference>
<dbReference type="PANTHER" id="PTHR33112:SF16">
    <property type="entry name" value="HETEROKARYON INCOMPATIBILITY DOMAIN-CONTAINING PROTEIN"/>
    <property type="match status" value="1"/>
</dbReference>
<dbReference type="EMBL" id="NPIC01000003">
    <property type="protein sequence ID" value="RDL37080.1"/>
    <property type="molecule type" value="Genomic_DNA"/>
</dbReference>
<comment type="caution">
    <text evidence="2">The sequence shown here is derived from an EMBL/GenBank/DDBJ whole genome shotgun (WGS) entry which is preliminary data.</text>
</comment>
<dbReference type="RefSeq" id="XP_031869736.1">
    <property type="nucleotide sequence ID" value="XM_032013136.1"/>
</dbReference>
<sequence>MAHSAEPNNPCKHCAVFTSDHSEAFTASYCSLELDYERVDIFPELPELEASAKDGCVFCGLLRSSCRLYCPGDDAFNGKNPYEGRVQIHGAALSTSAPERGITTLAFNIRPIDTADSLDYVPIYFNFYSCEDTPAGSQIKQPAPLPTPLDPQNLERMKNWIEECKGSHGKCQQQQVPHLPTRVIDVGPPDGSHNPRLLITVGISGDYVALSHCWGPPSKVQYRTLLSNIGQGLQGIPMSSLPRNFQDAITVTRAFGLRYLWIDSMCIIQDSEEDWGLESKQMDTVYGAAYFVIAATSSSHSGSGFLERELKPSVQMALRCPDGSQIGHYSIRPQAKAGSGAWFQDVGMSPWNIRAWTLQERLLARRIIHFTTEKIYFECYSIDASEEGDITREVPSEQYMYMASLELKHLLGLTQQLWTIKERDGYETAAYKAYILWYTLVAMYTGRQLTFESDKFPALAGLSTRIGALLNDDDYLFGLWRKDLCNGLMWQPNMINFSQGYPRVSKGVLSQAPSWSWAAYTGGVSYCYTALVKDRQGQSLRIIDVDPRTSGFTPPPTDTPAKLKVSGLLKQGTIFRTGECRGPQVRLKLIGETGGSWDNRVKINSKEVGNCSLDCRHPSLIGEDVWLLKVMNREVENTDDYGVPAGLILEMVEEGVFQRVGLFNLDFEHESVFDDEEYRELLII</sequence>
<dbReference type="AlphaFoldDB" id="A0A370TNI0"/>
<evidence type="ECO:0000313" key="2">
    <source>
        <dbReference type="EMBL" id="RDL37080.1"/>
    </source>
</evidence>
<organism evidence="2 3">
    <name type="scientific">Venustampulla echinocandica</name>
    <dbReference type="NCBI Taxonomy" id="2656787"/>
    <lineage>
        <taxon>Eukaryota</taxon>
        <taxon>Fungi</taxon>
        <taxon>Dikarya</taxon>
        <taxon>Ascomycota</taxon>
        <taxon>Pezizomycotina</taxon>
        <taxon>Leotiomycetes</taxon>
        <taxon>Helotiales</taxon>
        <taxon>Pleuroascaceae</taxon>
        <taxon>Venustampulla</taxon>
    </lineage>
</organism>
<reference evidence="2 3" key="1">
    <citation type="journal article" date="2018" name="IMA Fungus">
        <title>IMA Genome-F 9: Draft genome sequence of Annulohypoxylon stygium, Aspergillus mulundensis, Berkeleyomyces basicola (syn. Thielaviopsis basicola), Ceratocystis smalleyi, two Cercospora beticola strains, Coleophoma cylindrospora, Fusarium fracticaudum, Phialophora cf. hyalina, and Morchella septimelata.</title>
        <authorList>
            <person name="Wingfield B.D."/>
            <person name="Bills G.F."/>
            <person name="Dong Y."/>
            <person name="Huang W."/>
            <person name="Nel W.J."/>
            <person name="Swalarsk-Parry B.S."/>
            <person name="Vaghefi N."/>
            <person name="Wilken P.M."/>
            <person name="An Z."/>
            <person name="de Beer Z.W."/>
            <person name="De Vos L."/>
            <person name="Chen L."/>
            <person name="Duong T.A."/>
            <person name="Gao Y."/>
            <person name="Hammerbacher A."/>
            <person name="Kikkert J.R."/>
            <person name="Li Y."/>
            <person name="Li H."/>
            <person name="Li K."/>
            <person name="Li Q."/>
            <person name="Liu X."/>
            <person name="Ma X."/>
            <person name="Naidoo K."/>
            <person name="Pethybridge S.J."/>
            <person name="Sun J."/>
            <person name="Steenkamp E.T."/>
            <person name="van der Nest M.A."/>
            <person name="van Wyk S."/>
            <person name="Wingfield M.J."/>
            <person name="Xiong C."/>
            <person name="Yue Q."/>
            <person name="Zhang X."/>
        </authorList>
    </citation>
    <scope>NUCLEOTIDE SEQUENCE [LARGE SCALE GENOMIC DNA]</scope>
    <source>
        <strain evidence="2 3">BP 5553</strain>
    </source>
</reference>
<name>A0A370TNI0_9HELO</name>
<keyword evidence="3" id="KW-1185">Reference proteome</keyword>
<dbReference type="InterPro" id="IPR010730">
    <property type="entry name" value="HET"/>
</dbReference>
<dbReference type="Proteomes" id="UP000254866">
    <property type="component" value="Unassembled WGS sequence"/>
</dbReference>
<protein>
    <recommendedName>
        <fullName evidence="1">Heterokaryon incompatibility domain-containing protein</fullName>
    </recommendedName>
</protein>
<dbReference type="OrthoDB" id="5362512at2759"/>
<proteinExistence type="predicted"/>
<gene>
    <name evidence="2" type="ORF">BP5553_04513</name>
</gene>
<accession>A0A370TNI0</accession>
<dbReference type="GeneID" id="43597362"/>
<evidence type="ECO:0000259" key="1">
    <source>
        <dbReference type="Pfam" id="PF06985"/>
    </source>
</evidence>
<feature type="domain" description="Heterokaryon incompatibility" evidence="1">
    <location>
        <begin position="207"/>
        <end position="360"/>
    </location>
</feature>